<dbReference type="AlphaFoldDB" id="A0A377ZAY1"/>
<dbReference type="PANTHER" id="PTHR11699">
    <property type="entry name" value="ALDEHYDE DEHYDROGENASE-RELATED"/>
    <property type="match status" value="1"/>
</dbReference>
<dbReference type="SUPFAM" id="SSF53720">
    <property type="entry name" value="ALDH-like"/>
    <property type="match status" value="1"/>
</dbReference>
<sequence>MPTKRRSFAAPNATEYGLAAGVVTPNLNRAHRIIHQLEAGICWINSWGESPAEMPVGGYKHSGIGRENGVMTLQSYTQVKSIQVEMGKFQSIF</sequence>
<evidence type="ECO:0000313" key="5">
    <source>
        <dbReference type="Proteomes" id="UP000255192"/>
    </source>
</evidence>
<dbReference type="EC" id="1.2.1.8" evidence="4"/>
<protein>
    <submittedName>
        <fullName evidence="4">Betaine aldehyde dehydrogenase</fullName>
        <ecNumber evidence="4">1.2.1.8</ecNumber>
    </submittedName>
</protein>
<evidence type="ECO:0000259" key="3">
    <source>
        <dbReference type="Pfam" id="PF00171"/>
    </source>
</evidence>
<feature type="domain" description="Aldehyde dehydrogenase" evidence="3">
    <location>
        <begin position="10"/>
        <end position="82"/>
    </location>
</feature>
<evidence type="ECO:0000313" key="4">
    <source>
        <dbReference type="EMBL" id="STU65176.1"/>
    </source>
</evidence>
<evidence type="ECO:0000256" key="2">
    <source>
        <dbReference type="ARBA" id="ARBA00023027"/>
    </source>
</evidence>
<gene>
    <name evidence="4" type="primary">betB_3</name>
    <name evidence="4" type="ORF">NCTC204_00067</name>
</gene>
<proteinExistence type="predicted"/>
<dbReference type="InterPro" id="IPR016163">
    <property type="entry name" value="Ald_DH_C"/>
</dbReference>
<dbReference type="Gene3D" id="3.40.605.10">
    <property type="entry name" value="Aldehyde Dehydrogenase, Chain A, domain 1"/>
    <property type="match status" value="1"/>
</dbReference>
<dbReference type="Gene3D" id="3.40.309.10">
    <property type="entry name" value="Aldehyde Dehydrogenase, Chain A, domain 2"/>
    <property type="match status" value="1"/>
</dbReference>
<accession>A0A377ZAY1</accession>
<dbReference type="InterPro" id="IPR016161">
    <property type="entry name" value="Ald_DH/histidinol_DH"/>
</dbReference>
<reference evidence="4 5" key="1">
    <citation type="submission" date="2018-06" db="EMBL/GenBank/DDBJ databases">
        <authorList>
            <consortium name="Pathogen Informatics"/>
            <person name="Doyle S."/>
        </authorList>
    </citation>
    <scope>NUCLEOTIDE SEQUENCE [LARGE SCALE GENOMIC DNA]</scope>
    <source>
        <strain evidence="4 5">NCTC204</strain>
    </source>
</reference>
<evidence type="ECO:0000256" key="1">
    <source>
        <dbReference type="ARBA" id="ARBA00023002"/>
    </source>
</evidence>
<keyword evidence="1 4" id="KW-0560">Oxidoreductase</keyword>
<name>A0A377ZAY1_KLEPN</name>
<dbReference type="EMBL" id="UGMD01000002">
    <property type="protein sequence ID" value="STU65176.1"/>
    <property type="molecule type" value="Genomic_DNA"/>
</dbReference>
<dbReference type="GO" id="GO:0008802">
    <property type="term" value="F:betaine-aldehyde dehydrogenase (NAD+) activity"/>
    <property type="evidence" value="ECO:0007669"/>
    <property type="project" value="UniProtKB-EC"/>
</dbReference>
<organism evidence="4 5">
    <name type="scientific">Klebsiella pneumoniae</name>
    <dbReference type="NCBI Taxonomy" id="573"/>
    <lineage>
        <taxon>Bacteria</taxon>
        <taxon>Pseudomonadati</taxon>
        <taxon>Pseudomonadota</taxon>
        <taxon>Gammaproteobacteria</taxon>
        <taxon>Enterobacterales</taxon>
        <taxon>Enterobacteriaceae</taxon>
        <taxon>Klebsiella/Raoultella group</taxon>
        <taxon>Klebsiella</taxon>
        <taxon>Klebsiella pneumoniae complex</taxon>
    </lineage>
</organism>
<dbReference type="InterPro" id="IPR016162">
    <property type="entry name" value="Ald_DH_N"/>
</dbReference>
<keyword evidence="2" id="KW-0520">NAD</keyword>
<dbReference type="Pfam" id="PF00171">
    <property type="entry name" value="Aldedh"/>
    <property type="match status" value="1"/>
</dbReference>
<dbReference type="InterPro" id="IPR015590">
    <property type="entry name" value="Aldehyde_DH_dom"/>
</dbReference>
<dbReference type="Proteomes" id="UP000255192">
    <property type="component" value="Unassembled WGS sequence"/>
</dbReference>